<dbReference type="GO" id="GO:0003677">
    <property type="term" value="F:DNA binding"/>
    <property type="evidence" value="ECO:0007669"/>
    <property type="project" value="InterPro"/>
</dbReference>
<dbReference type="SUPFAM" id="SSF52980">
    <property type="entry name" value="Restriction endonuclease-like"/>
    <property type="match status" value="1"/>
</dbReference>
<sequence>MSALSYKYTPKEVDEILKTLTITIDTREQKNQHVRDYFVKKDIPFVNRTMKTGDYGCFIPANPDYGIMRDMFVSGSVERKNGVDELVESIKDRTRFENELIRASRMPFTLLVEDVNGYQKILNGTYRSQYKPQSLLGSLKTFEARYGFTTHFINPAYSGNYIYHTLLYLAREVLKS</sequence>
<evidence type="ECO:0000313" key="3">
    <source>
        <dbReference type="Proteomes" id="UP000216133"/>
    </source>
</evidence>
<dbReference type="InterPro" id="IPR011335">
    <property type="entry name" value="Restrct_endonuc-II-like"/>
</dbReference>
<gene>
    <name evidence="2" type="ORF">CHH61_19100</name>
</gene>
<evidence type="ECO:0000259" key="1">
    <source>
        <dbReference type="SMART" id="SM00891"/>
    </source>
</evidence>
<dbReference type="Proteomes" id="UP000216133">
    <property type="component" value="Unassembled WGS sequence"/>
</dbReference>
<comment type="caution">
    <text evidence="2">The sequence shown here is derived from an EMBL/GenBank/DDBJ whole genome shotgun (WGS) entry which is preliminary data.</text>
</comment>
<organism evidence="2 3">
    <name type="scientific">Shouchella clausii</name>
    <name type="common">Alkalihalobacillus clausii</name>
    <dbReference type="NCBI Taxonomy" id="79880"/>
    <lineage>
        <taxon>Bacteria</taxon>
        <taxon>Bacillati</taxon>
        <taxon>Bacillota</taxon>
        <taxon>Bacilli</taxon>
        <taxon>Bacillales</taxon>
        <taxon>Bacillaceae</taxon>
        <taxon>Shouchella</taxon>
    </lineage>
</organism>
<name>A0A268RVX0_SHOCL</name>
<dbReference type="EMBL" id="NPBS01000111">
    <property type="protein sequence ID" value="PAF24403.1"/>
    <property type="molecule type" value="Genomic_DNA"/>
</dbReference>
<evidence type="ECO:0000313" key="2">
    <source>
        <dbReference type="EMBL" id="PAF24403.1"/>
    </source>
</evidence>
<reference evidence="2 3" key="1">
    <citation type="submission" date="2017-07" db="EMBL/GenBank/DDBJ databases">
        <title>Isolation and whole genome analysis of endospore-forming bacteria from heroin.</title>
        <authorList>
            <person name="Kalinowski J."/>
            <person name="Ahrens B."/>
            <person name="Al-Dilaimi A."/>
            <person name="Winkler A."/>
            <person name="Wibberg D."/>
            <person name="Schleenbecker U."/>
            <person name="Ruckert C."/>
            <person name="Wolfel R."/>
            <person name="Grass G."/>
        </authorList>
    </citation>
    <scope>NUCLEOTIDE SEQUENCE [LARGE SCALE GENOMIC DNA]</scope>
    <source>
        <strain evidence="2 3">7523-2</strain>
    </source>
</reference>
<proteinExistence type="predicted"/>
<dbReference type="InterPro" id="IPR006166">
    <property type="entry name" value="ERCC4_domain"/>
</dbReference>
<accession>A0A268RVX0</accession>
<dbReference type="GO" id="GO:0004518">
    <property type="term" value="F:nuclease activity"/>
    <property type="evidence" value="ECO:0007669"/>
    <property type="project" value="InterPro"/>
</dbReference>
<dbReference type="AlphaFoldDB" id="A0A268RVX0"/>
<feature type="domain" description="ERCC4" evidence="1">
    <location>
        <begin position="21"/>
        <end position="116"/>
    </location>
</feature>
<dbReference type="Gene3D" id="3.40.50.10130">
    <property type="match status" value="1"/>
</dbReference>
<dbReference type="Pfam" id="PF02732">
    <property type="entry name" value="ERCC4"/>
    <property type="match status" value="1"/>
</dbReference>
<dbReference type="RefSeq" id="WP_095328127.1">
    <property type="nucleotide sequence ID" value="NZ_NPBS01000111.1"/>
</dbReference>
<dbReference type="GO" id="GO:0006259">
    <property type="term" value="P:DNA metabolic process"/>
    <property type="evidence" value="ECO:0007669"/>
    <property type="project" value="UniProtKB-ARBA"/>
</dbReference>
<protein>
    <submittedName>
        <fullName evidence="2">Nuclease</fullName>
    </submittedName>
</protein>
<dbReference type="SMART" id="SM00891">
    <property type="entry name" value="ERCC4"/>
    <property type="match status" value="1"/>
</dbReference>